<proteinExistence type="predicted"/>
<keyword evidence="2" id="KW-1185">Reference proteome</keyword>
<organism evidence="1 2">
    <name type="scientific">Tetranychus urticae</name>
    <name type="common">Two-spotted spider mite</name>
    <dbReference type="NCBI Taxonomy" id="32264"/>
    <lineage>
        <taxon>Eukaryota</taxon>
        <taxon>Metazoa</taxon>
        <taxon>Ecdysozoa</taxon>
        <taxon>Arthropoda</taxon>
        <taxon>Chelicerata</taxon>
        <taxon>Arachnida</taxon>
        <taxon>Acari</taxon>
        <taxon>Acariformes</taxon>
        <taxon>Trombidiformes</taxon>
        <taxon>Prostigmata</taxon>
        <taxon>Eleutherengona</taxon>
        <taxon>Raphignathae</taxon>
        <taxon>Tetranychoidea</taxon>
        <taxon>Tetranychidae</taxon>
        <taxon>Tetranychus</taxon>
    </lineage>
</organism>
<dbReference type="HOGENOM" id="CLU_3016790_0_0_1"/>
<reference evidence="1" key="2">
    <citation type="submission" date="2015-06" db="UniProtKB">
        <authorList>
            <consortium name="EnsemblMetazoa"/>
        </authorList>
    </citation>
    <scope>IDENTIFICATION</scope>
</reference>
<evidence type="ECO:0000313" key="1">
    <source>
        <dbReference type="EnsemblMetazoa" id="tetur02g01790.1"/>
    </source>
</evidence>
<reference evidence="2" key="1">
    <citation type="submission" date="2011-08" db="EMBL/GenBank/DDBJ databases">
        <authorList>
            <person name="Rombauts S."/>
        </authorList>
    </citation>
    <scope>NUCLEOTIDE SEQUENCE</scope>
    <source>
        <strain evidence="2">London</strain>
    </source>
</reference>
<dbReference type="Proteomes" id="UP000015104">
    <property type="component" value="Unassembled WGS sequence"/>
</dbReference>
<dbReference type="EMBL" id="CAEY01000780">
    <property type="status" value="NOT_ANNOTATED_CDS"/>
    <property type="molecule type" value="Genomic_DNA"/>
</dbReference>
<accession>T1JUQ4</accession>
<name>T1JUQ4_TETUR</name>
<evidence type="ECO:0000313" key="2">
    <source>
        <dbReference type="Proteomes" id="UP000015104"/>
    </source>
</evidence>
<sequence length="161" mass="18427">MNLKSSSTTSLQSSIFNTKVTSKMLILLMIWNTILNDNNGVTQGREMKSLLLCLERHNFESKLLITITTIKSNDDDKQRVKTKGDSRQKGKLNESYNLIFGGNKTKVIKKQSQRTGHNQAHQYVCNKQMGNCKSQLNPRRSIKGYQENQINRIVDHLDKLS</sequence>
<protein>
    <submittedName>
        <fullName evidence="1">Uncharacterized protein</fullName>
    </submittedName>
</protein>
<dbReference type="AlphaFoldDB" id="T1JUQ4"/>
<dbReference type="EnsemblMetazoa" id="tetur02g01790.1">
    <property type="protein sequence ID" value="tetur02g01790.1"/>
    <property type="gene ID" value="tetur02g01790"/>
</dbReference>